<gene>
    <name evidence="3" type="ORF">RS75_05640</name>
</gene>
<dbReference type="EMBL" id="JWJH01000004">
    <property type="protein sequence ID" value="KJF68927.1"/>
    <property type="molecule type" value="Genomic_DNA"/>
</dbReference>
<sequence>MKNRFLGKDLSVSALGLGCMGMSHAYGPSADESGAIATLHRAVELGVTFFDTAEIYGPFKNEILVGKALKPYRDKVVIATKFGFRIDGSKPSAAEMIQGVDGSPANVRAVAEASLKRLDIDVIDLYYQHRVDPDVPVEETVGAMADLVREGKVKALGLSEASAATIRKAHAVHPIAAIQSEYSLWTRDPEENGVLETCRELGIGFVPFSPLGRGALTGALKTLDGLASDDFRRSLPRFQSENFDANLALIKLLEDMAAQKGITAGQLALAWVLAQGDFIVPIPGTTKIANLEKNVAAADVSLTADEVASLGTLLAPTKVAGQRYPERMSQMANR</sequence>
<name>A0ABR5CVS2_9HYPH</name>
<organism evidence="3 4">
    <name type="scientific">Rhizobium nepotum 39/7</name>
    <dbReference type="NCBI Taxonomy" id="1368418"/>
    <lineage>
        <taxon>Bacteria</taxon>
        <taxon>Pseudomonadati</taxon>
        <taxon>Pseudomonadota</taxon>
        <taxon>Alphaproteobacteria</taxon>
        <taxon>Hyphomicrobiales</taxon>
        <taxon>Rhizobiaceae</taxon>
        <taxon>Rhizobium/Agrobacterium group</taxon>
        <taxon>Rhizobium</taxon>
    </lineage>
</organism>
<dbReference type="PANTHER" id="PTHR43625:SF40">
    <property type="entry name" value="ALDO-KETO REDUCTASE YAKC [NADP(+)]"/>
    <property type="match status" value="1"/>
</dbReference>
<dbReference type="InterPro" id="IPR050791">
    <property type="entry name" value="Aldo-Keto_reductase"/>
</dbReference>
<dbReference type="SUPFAM" id="SSF51430">
    <property type="entry name" value="NAD(P)-linked oxidoreductase"/>
    <property type="match status" value="1"/>
</dbReference>
<reference evidence="3 4" key="1">
    <citation type="submission" date="2015-03" db="EMBL/GenBank/DDBJ databases">
        <title>Draft Genome Sequences of Agrobacterium nepotum Strain 39/7T (= CFBP 7436T = LMG 26435T) and Agrobacterium sp. Strain KFB 330 (= CFBP 8308 = LMG 28674).</title>
        <authorList>
            <person name="Kuzmanovic N."/>
            <person name="Pulawska J."/>
            <person name="Obradovic A."/>
        </authorList>
    </citation>
    <scope>NUCLEOTIDE SEQUENCE [LARGE SCALE GENOMIC DNA]</scope>
    <source>
        <strain evidence="3 4">39/7</strain>
    </source>
</reference>
<dbReference type="Gene3D" id="3.20.20.100">
    <property type="entry name" value="NADP-dependent oxidoreductase domain"/>
    <property type="match status" value="1"/>
</dbReference>
<evidence type="ECO:0000259" key="2">
    <source>
        <dbReference type="Pfam" id="PF00248"/>
    </source>
</evidence>
<feature type="domain" description="NADP-dependent oxidoreductase" evidence="2">
    <location>
        <begin position="15"/>
        <end position="310"/>
    </location>
</feature>
<dbReference type="Pfam" id="PF00248">
    <property type="entry name" value="Aldo_ket_red"/>
    <property type="match status" value="1"/>
</dbReference>
<evidence type="ECO:0000313" key="4">
    <source>
        <dbReference type="Proteomes" id="UP000052068"/>
    </source>
</evidence>
<comment type="caution">
    <text evidence="3">The sequence shown here is derived from an EMBL/GenBank/DDBJ whole genome shotgun (WGS) entry which is preliminary data.</text>
</comment>
<proteinExistence type="predicted"/>
<dbReference type="InterPro" id="IPR023210">
    <property type="entry name" value="NADP_OxRdtase_dom"/>
</dbReference>
<dbReference type="InterPro" id="IPR036812">
    <property type="entry name" value="NAD(P)_OxRdtase_dom_sf"/>
</dbReference>
<dbReference type="PANTHER" id="PTHR43625">
    <property type="entry name" value="AFLATOXIN B1 ALDEHYDE REDUCTASE"/>
    <property type="match status" value="1"/>
</dbReference>
<accession>A0ABR5CVS2</accession>
<keyword evidence="4" id="KW-1185">Reference proteome</keyword>
<keyword evidence="1" id="KW-0560">Oxidoreductase</keyword>
<evidence type="ECO:0000313" key="3">
    <source>
        <dbReference type="EMBL" id="KJF68927.1"/>
    </source>
</evidence>
<protein>
    <submittedName>
        <fullName evidence="3">Aldo/keto reductase</fullName>
    </submittedName>
</protein>
<dbReference type="RefSeq" id="WP_045018213.1">
    <property type="nucleotide sequence ID" value="NZ_JWJH01000004.1"/>
</dbReference>
<dbReference type="CDD" id="cd19076">
    <property type="entry name" value="AKR_AKR13A_13D"/>
    <property type="match status" value="1"/>
</dbReference>
<evidence type="ECO:0000256" key="1">
    <source>
        <dbReference type="ARBA" id="ARBA00023002"/>
    </source>
</evidence>
<dbReference type="Proteomes" id="UP000052068">
    <property type="component" value="Unassembled WGS sequence"/>
</dbReference>